<dbReference type="RefSeq" id="XP_062746772.1">
    <property type="nucleotide sequence ID" value="XM_062887000.1"/>
</dbReference>
<feature type="compositionally biased region" description="Low complexity" evidence="1">
    <location>
        <begin position="194"/>
        <end position="233"/>
    </location>
</feature>
<dbReference type="PANTHER" id="PTHR39599">
    <property type="entry name" value="GPI-ANCHORED PROTEIN (EUROFUNG)-RELATED-RELATED"/>
    <property type="match status" value="1"/>
</dbReference>
<reference evidence="3 4" key="1">
    <citation type="journal article" date="2023" name="bioRxiv">
        <title>High-quality genome assemblies of four members of thePodospora anserinaspecies complex.</title>
        <authorList>
            <person name="Ament-Velasquez S.L."/>
            <person name="Vogan A.A."/>
            <person name="Wallerman O."/>
            <person name="Hartmann F."/>
            <person name="Gautier V."/>
            <person name="Silar P."/>
            <person name="Giraud T."/>
            <person name="Johannesson H."/>
        </authorList>
    </citation>
    <scope>NUCLEOTIDE SEQUENCE [LARGE SCALE GENOMIC DNA]</scope>
    <source>
        <strain evidence="3 4">CBS 415.72m</strain>
    </source>
</reference>
<evidence type="ECO:0000256" key="1">
    <source>
        <dbReference type="SAM" id="MobiDB-lite"/>
    </source>
</evidence>
<dbReference type="EMBL" id="JAFFHA010000003">
    <property type="protein sequence ID" value="KAK4657799.1"/>
    <property type="molecule type" value="Genomic_DNA"/>
</dbReference>
<evidence type="ECO:0000313" key="3">
    <source>
        <dbReference type="EMBL" id="KAK4657799.1"/>
    </source>
</evidence>
<keyword evidence="4" id="KW-1185">Reference proteome</keyword>
<feature type="region of interest" description="Disordered" evidence="1">
    <location>
        <begin position="194"/>
        <end position="243"/>
    </location>
</feature>
<name>A0ABR0GQ81_9PEZI</name>
<comment type="caution">
    <text evidence="3">The sequence shown here is derived from an EMBL/GenBank/DDBJ whole genome shotgun (WGS) entry which is preliminary data.</text>
</comment>
<dbReference type="GeneID" id="87906907"/>
<evidence type="ECO:0000313" key="4">
    <source>
        <dbReference type="Proteomes" id="UP001323405"/>
    </source>
</evidence>
<protein>
    <recommendedName>
        <fullName evidence="5">GPI anchored protein</fullName>
    </recommendedName>
</protein>
<organism evidence="3 4">
    <name type="scientific">Podospora pseudocomata</name>
    <dbReference type="NCBI Taxonomy" id="2093779"/>
    <lineage>
        <taxon>Eukaryota</taxon>
        <taxon>Fungi</taxon>
        <taxon>Dikarya</taxon>
        <taxon>Ascomycota</taxon>
        <taxon>Pezizomycotina</taxon>
        <taxon>Sordariomycetes</taxon>
        <taxon>Sordariomycetidae</taxon>
        <taxon>Sordariales</taxon>
        <taxon>Podosporaceae</taxon>
        <taxon>Podospora</taxon>
    </lineage>
</organism>
<accession>A0ABR0GQ81</accession>
<evidence type="ECO:0008006" key="5">
    <source>
        <dbReference type="Google" id="ProtNLM"/>
    </source>
</evidence>
<sequence>MRPLPLPLWALISAHLSLAEQQTPLQQPTAIRKMPPNNPSLKFHSHFCAFDPSHTSPSNSSAAILLPRDGTSFSAPLRAVYNPPLPASPNPQRRGVLGVSKRQWSCPTDTLLCSNIGYPNICCYEGSTCIKVPDTGLGSVGCCPDNTQCTGGVTSCGEGGVGCPSEVGGGCCLTGWVCGGLGCVKEGIVSTPVPIPTTTTTSAPLEATTTTTSESSSAPETTSTRPQSSTTTSDDAPETSTTGEPGFCPTGYYACLARANNEGGCCQIGRDCAETDCPPLTSSTTVVDGNGVTIAVPMPTGAPPVMGDECANGWFMCNERDESEGCCPDGYGCGAASCTLVRAGETAGVAKALPGTGAAVRYEGVLWELWLGWLGWLWLFEWGEGGGGGIWFKVTGMGHDNVMVWVV</sequence>
<dbReference type="Proteomes" id="UP001323405">
    <property type="component" value="Unassembled WGS sequence"/>
</dbReference>
<evidence type="ECO:0000256" key="2">
    <source>
        <dbReference type="SAM" id="SignalP"/>
    </source>
</evidence>
<feature type="signal peptide" evidence="2">
    <location>
        <begin position="1"/>
        <end position="19"/>
    </location>
</feature>
<feature type="chain" id="PRO_5047088711" description="GPI anchored protein" evidence="2">
    <location>
        <begin position="20"/>
        <end position="407"/>
    </location>
</feature>
<gene>
    <name evidence="3" type="ORF">QC762_201080</name>
</gene>
<proteinExistence type="predicted"/>
<dbReference type="PANTHER" id="PTHR39599:SF2">
    <property type="entry name" value="ANCHORED PROTEIN, PUTATIVE (AFU_ORTHOLOGUE AFUA_1G09650)-RELATED"/>
    <property type="match status" value="1"/>
</dbReference>
<keyword evidence="2" id="KW-0732">Signal</keyword>